<dbReference type="InterPro" id="IPR036138">
    <property type="entry name" value="PBP_dimer_sf"/>
</dbReference>
<dbReference type="PROSITE" id="PS51257">
    <property type="entry name" value="PROKAR_LIPOPROTEIN"/>
    <property type="match status" value="1"/>
</dbReference>
<sequence>MGAHRTNAWTTTAGLATTALVGVLLAGCDSVSKVTGPDPDEAADSLAGALSSGTFTDVAFTQQTPGEVTKDYTATVEGMGGTEPAVTAGAVEESGDSATATLTWTWPVGGREWTYDTEARMTEVDDEWQVAWDRALVEPSLTDGFTLDLTPIAAGRGQILGARGSKLVTERPVVRFGIDRSRVPAKRAGASARRLAALVDIDASAYAKRVEAAGDKAFVEAIVYRADAVPESVGDNYEGIPGVLALGDDLPLARTKEFAAPILGTVGEVTAEMVKDHPEVYQPGDEAGLSGLQARYDDRLRGTPGAVVDAVGSDGKDRELFRVGPTRGKPLQLTLDEELELTAERLLADVGPASALVAIRPSTGNILAAANGPGNNGYNMATYGQLAPGSTFKSVSTLALLRAGLTPDTVVPCTATITVDGKSFKNYSDYPAGGIGRIPLRTALANSCNTAFISQAGKLGNQDLGDSAASLGLGVDHDLGFPAYFGSVEPAASDTEAAADMIGQGKVLASPMVMATVIASVQSGSLVVPRLVTSVDVSAPDGVTPVSEQEAGSLRSMLRGVVTSGSGSQLLDVPGPPVIAKTGTAEFETDGKVLTHAWMIAAQGDLAVAVFVDRGESGSGTAGPILEAFLRAARS</sequence>
<dbReference type="Proteomes" id="UP001501771">
    <property type="component" value="Unassembled WGS sequence"/>
</dbReference>
<evidence type="ECO:0000256" key="3">
    <source>
        <dbReference type="ARBA" id="ARBA00023136"/>
    </source>
</evidence>
<feature type="domain" description="NTF2-like N-terminal transpeptidase" evidence="6">
    <location>
        <begin position="39"/>
        <end position="143"/>
    </location>
</feature>
<evidence type="ECO:0000256" key="2">
    <source>
        <dbReference type="ARBA" id="ARBA00007171"/>
    </source>
</evidence>
<evidence type="ECO:0000259" key="5">
    <source>
        <dbReference type="Pfam" id="PF03717"/>
    </source>
</evidence>
<comment type="subcellular location">
    <subcellularLocation>
        <location evidence="1">Membrane</location>
    </subcellularLocation>
</comment>
<reference evidence="7 8" key="1">
    <citation type="journal article" date="2019" name="Int. J. Syst. Evol. Microbiol.">
        <title>The Global Catalogue of Microorganisms (GCM) 10K type strain sequencing project: providing services to taxonomists for standard genome sequencing and annotation.</title>
        <authorList>
            <consortium name="The Broad Institute Genomics Platform"/>
            <consortium name="The Broad Institute Genome Sequencing Center for Infectious Disease"/>
            <person name="Wu L."/>
            <person name="Ma J."/>
        </authorList>
    </citation>
    <scope>NUCLEOTIDE SEQUENCE [LARGE SCALE GENOMIC DNA]</scope>
    <source>
        <strain evidence="7 8">JCM 16022</strain>
    </source>
</reference>
<name>A0ABN2ZY75_9ACTN</name>
<dbReference type="InterPro" id="IPR007887">
    <property type="entry name" value="MecA_N"/>
</dbReference>
<dbReference type="SUPFAM" id="SSF56601">
    <property type="entry name" value="beta-lactamase/transpeptidase-like"/>
    <property type="match status" value="1"/>
</dbReference>
<evidence type="ECO:0000259" key="6">
    <source>
        <dbReference type="Pfam" id="PF05223"/>
    </source>
</evidence>
<organism evidence="7 8">
    <name type="scientific">Nocardioides koreensis</name>
    <dbReference type="NCBI Taxonomy" id="433651"/>
    <lineage>
        <taxon>Bacteria</taxon>
        <taxon>Bacillati</taxon>
        <taxon>Actinomycetota</taxon>
        <taxon>Actinomycetes</taxon>
        <taxon>Propionibacteriales</taxon>
        <taxon>Nocardioidaceae</taxon>
        <taxon>Nocardioides</taxon>
    </lineage>
</organism>
<dbReference type="InterPro" id="IPR050515">
    <property type="entry name" value="Beta-lactam/transpept"/>
</dbReference>
<dbReference type="PANTHER" id="PTHR30627">
    <property type="entry name" value="PEPTIDOGLYCAN D,D-TRANSPEPTIDASE"/>
    <property type="match status" value="1"/>
</dbReference>
<evidence type="ECO:0000256" key="1">
    <source>
        <dbReference type="ARBA" id="ARBA00004370"/>
    </source>
</evidence>
<dbReference type="PANTHER" id="PTHR30627:SF24">
    <property type="entry name" value="PENICILLIN-BINDING PROTEIN 4B"/>
    <property type="match status" value="1"/>
</dbReference>
<evidence type="ECO:0000313" key="7">
    <source>
        <dbReference type="EMBL" id="GAA2150036.1"/>
    </source>
</evidence>
<dbReference type="SUPFAM" id="SSF56519">
    <property type="entry name" value="Penicillin binding protein dimerisation domain"/>
    <property type="match status" value="1"/>
</dbReference>
<dbReference type="RefSeq" id="WP_344153935.1">
    <property type="nucleotide sequence ID" value="NZ_BAAAQR010000009.1"/>
</dbReference>
<evidence type="ECO:0000313" key="8">
    <source>
        <dbReference type="Proteomes" id="UP001501771"/>
    </source>
</evidence>
<protein>
    <submittedName>
        <fullName evidence="7">Penicillin-binding transpeptidase domain-containing protein</fullName>
    </submittedName>
</protein>
<dbReference type="Gene3D" id="3.40.710.10">
    <property type="entry name" value="DD-peptidase/beta-lactamase superfamily"/>
    <property type="match status" value="1"/>
</dbReference>
<dbReference type="Pfam" id="PF03717">
    <property type="entry name" value="PBP_dimer"/>
    <property type="match status" value="1"/>
</dbReference>
<proteinExistence type="inferred from homology"/>
<dbReference type="InterPro" id="IPR005311">
    <property type="entry name" value="PBP_dimer"/>
</dbReference>
<keyword evidence="3" id="KW-0472">Membrane</keyword>
<gene>
    <name evidence="7" type="ORF">GCM10009844_30490</name>
</gene>
<dbReference type="Pfam" id="PF05223">
    <property type="entry name" value="MecA_N"/>
    <property type="match status" value="1"/>
</dbReference>
<dbReference type="InterPro" id="IPR012338">
    <property type="entry name" value="Beta-lactam/transpept-like"/>
</dbReference>
<keyword evidence="8" id="KW-1185">Reference proteome</keyword>
<comment type="caution">
    <text evidence="7">The sequence shown here is derived from an EMBL/GenBank/DDBJ whole genome shotgun (WGS) entry which is preliminary data.</text>
</comment>
<dbReference type="Gene3D" id="3.90.1310.10">
    <property type="entry name" value="Penicillin-binding protein 2a (Domain 2)"/>
    <property type="match status" value="1"/>
</dbReference>
<dbReference type="InterPro" id="IPR001460">
    <property type="entry name" value="PCN-bd_Tpept"/>
</dbReference>
<evidence type="ECO:0000259" key="4">
    <source>
        <dbReference type="Pfam" id="PF00905"/>
    </source>
</evidence>
<accession>A0ABN2ZY75</accession>
<dbReference type="Pfam" id="PF00905">
    <property type="entry name" value="Transpeptidase"/>
    <property type="match status" value="1"/>
</dbReference>
<dbReference type="EMBL" id="BAAAQR010000009">
    <property type="protein sequence ID" value="GAA2150036.1"/>
    <property type="molecule type" value="Genomic_DNA"/>
</dbReference>
<feature type="domain" description="Penicillin-binding protein dimerisation" evidence="5">
    <location>
        <begin position="152"/>
        <end position="316"/>
    </location>
</feature>
<comment type="similarity">
    <text evidence="2">Belongs to the transpeptidase family.</text>
</comment>
<feature type="domain" description="Penicillin-binding protein transpeptidase" evidence="4">
    <location>
        <begin position="356"/>
        <end position="630"/>
    </location>
</feature>